<evidence type="ECO:0000256" key="1">
    <source>
        <dbReference type="SAM" id="MobiDB-lite"/>
    </source>
</evidence>
<evidence type="ECO:0000313" key="4">
    <source>
        <dbReference type="Proteomes" id="UP000235672"/>
    </source>
</evidence>
<keyword evidence="2" id="KW-0812">Transmembrane</keyword>
<proteinExistence type="predicted"/>
<feature type="compositionally biased region" description="Basic and acidic residues" evidence="1">
    <location>
        <begin position="271"/>
        <end position="281"/>
    </location>
</feature>
<name>A0A2J6PW64_9HELO</name>
<evidence type="ECO:0000256" key="2">
    <source>
        <dbReference type="SAM" id="Phobius"/>
    </source>
</evidence>
<sequence length="302" mass="33585">MVVPLPYTLHTRYPAIAIAWTIILIPPIFLNLGLFYGLWYGSNLDRILVLTLPTAILGIFTIIGIAERIYKLTQKSPQYRPLNGSRWSLDIFQWGYFLALLLISALISSTLARGDADNDDHAYQIRLLSLPTVVLMYMLSTLTFLSLVLNWAQVTLPFRFGSSPPGEVVRPAIYYIVDDVVAVDGNGGLEYREAFGKRYEGSEMFRGMIWKLSLCWMLAFYVLGAVVAVLVMRLPVASVYAVGWAAPFPVVGGMVVGTIFYVKSVLRVEKKEGDESHEDGNGRASPRAIDDERSPLLNGARG</sequence>
<feature type="transmembrane region" description="Helical" evidence="2">
    <location>
        <begin position="240"/>
        <end position="262"/>
    </location>
</feature>
<feature type="transmembrane region" description="Helical" evidence="2">
    <location>
        <begin position="47"/>
        <end position="70"/>
    </location>
</feature>
<feature type="transmembrane region" description="Helical" evidence="2">
    <location>
        <begin position="15"/>
        <end position="41"/>
    </location>
</feature>
<protein>
    <submittedName>
        <fullName evidence="3">Uncharacterized protein</fullName>
    </submittedName>
</protein>
<keyword evidence="4" id="KW-1185">Reference proteome</keyword>
<dbReference type="Proteomes" id="UP000235672">
    <property type="component" value="Unassembled WGS sequence"/>
</dbReference>
<keyword evidence="2" id="KW-1133">Transmembrane helix</keyword>
<feature type="region of interest" description="Disordered" evidence="1">
    <location>
        <begin position="271"/>
        <end position="302"/>
    </location>
</feature>
<feature type="transmembrane region" description="Helical" evidence="2">
    <location>
        <begin position="91"/>
        <end position="112"/>
    </location>
</feature>
<organism evidence="3 4">
    <name type="scientific">Hyaloscypha hepaticicola</name>
    <dbReference type="NCBI Taxonomy" id="2082293"/>
    <lineage>
        <taxon>Eukaryota</taxon>
        <taxon>Fungi</taxon>
        <taxon>Dikarya</taxon>
        <taxon>Ascomycota</taxon>
        <taxon>Pezizomycotina</taxon>
        <taxon>Leotiomycetes</taxon>
        <taxon>Helotiales</taxon>
        <taxon>Hyaloscyphaceae</taxon>
        <taxon>Hyaloscypha</taxon>
    </lineage>
</organism>
<dbReference type="OrthoDB" id="4838853at2759"/>
<dbReference type="PANTHER" id="PTHR42024">
    <property type="entry name" value="AMINO ACID PERMEASE_ SLC12A DOMAIN-CONTAINING PROTEIN"/>
    <property type="match status" value="1"/>
</dbReference>
<feature type="transmembrane region" description="Helical" evidence="2">
    <location>
        <begin position="132"/>
        <end position="152"/>
    </location>
</feature>
<evidence type="ECO:0000313" key="3">
    <source>
        <dbReference type="EMBL" id="PMD18282.1"/>
    </source>
</evidence>
<dbReference type="EMBL" id="KZ613495">
    <property type="protein sequence ID" value="PMD18282.1"/>
    <property type="molecule type" value="Genomic_DNA"/>
</dbReference>
<gene>
    <name evidence="3" type="ORF">NA56DRAFT_648050</name>
</gene>
<feature type="transmembrane region" description="Helical" evidence="2">
    <location>
        <begin position="214"/>
        <end position="234"/>
    </location>
</feature>
<reference evidence="3 4" key="1">
    <citation type="submission" date="2016-05" db="EMBL/GenBank/DDBJ databases">
        <title>A degradative enzymes factory behind the ericoid mycorrhizal symbiosis.</title>
        <authorList>
            <consortium name="DOE Joint Genome Institute"/>
            <person name="Martino E."/>
            <person name="Morin E."/>
            <person name="Grelet G."/>
            <person name="Kuo A."/>
            <person name="Kohler A."/>
            <person name="Daghino S."/>
            <person name="Barry K."/>
            <person name="Choi C."/>
            <person name="Cichocki N."/>
            <person name="Clum A."/>
            <person name="Copeland A."/>
            <person name="Hainaut M."/>
            <person name="Haridas S."/>
            <person name="Labutti K."/>
            <person name="Lindquist E."/>
            <person name="Lipzen A."/>
            <person name="Khouja H.-R."/>
            <person name="Murat C."/>
            <person name="Ohm R."/>
            <person name="Olson A."/>
            <person name="Spatafora J."/>
            <person name="Veneault-Fourrey C."/>
            <person name="Henrissat B."/>
            <person name="Grigoriev I."/>
            <person name="Martin F."/>
            <person name="Perotto S."/>
        </authorList>
    </citation>
    <scope>NUCLEOTIDE SEQUENCE [LARGE SCALE GENOMIC DNA]</scope>
    <source>
        <strain evidence="3 4">UAMH 7357</strain>
    </source>
</reference>
<keyword evidence="2" id="KW-0472">Membrane</keyword>
<accession>A0A2J6PW64</accession>
<dbReference type="PANTHER" id="PTHR42024:SF1">
    <property type="entry name" value="AMINO ACID PERMEASE_ SLC12A DOMAIN-CONTAINING PROTEIN"/>
    <property type="match status" value="1"/>
</dbReference>
<dbReference type="STRING" id="1745343.A0A2J6PW64"/>
<dbReference type="AlphaFoldDB" id="A0A2J6PW64"/>